<reference evidence="5" key="2">
    <citation type="submission" date="2018-03" db="EMBL/GenBank/DDBJ databases">
        <authorList>
            <person name="Keele B.F."/>
        </authorList>
    </citation>
    <scope>NUCLEOTIDE SEQUENCE</scope>
    <source>
        <strain evidence="5">SNUC 4337</strain>
    </source>
</reference>
<comment type="similarity">
    <text evidence="1">Belongs to the Gfo/Idh/MocA family.</text>
</comment>
<dbReference type="OrthoDB" id="9815825at2"/>
<accession>A0A2T4SDU6</accession>
<keyword evidence="6" id="KW-0560">Oxidoreductase</keyword>
<dbReference type="Gene3D" id="3.30.360.10">
    <property type="entry name" value="Dihydrodipicolinate Reductase, domain 2"/>
    <property type="match status" value="1"/>
</dbReference>
<dbReference type="Proteomes" id="UP000664081">
    <property type="component" value="Unassembled WGS sequence"/>
</dbReference>
<dbReference type="Proteomes" id="UP000240400">
    <property type="component" value="Unassembled WGS sequence"/>
</dbReference>
<evidence type="ECO:0000259" key="2">
    <source>
        <dbReference type="Pfam" id="PF01408"/>
    </source>
</evidence>
<reference evidence="4 9" key="4">
    <citation type="submission" date="2021-03" db="EMBL/GenBank/DDBJ databases">
        <title>Staphylococci and Mammaliicocci in bats.</title>
        <authorList>
            <person name="Fountain K."/>
        </authorList>
    </citation>
    <scope>NUCLEOTIDE SEQUENCE [LARGE SCALE GENOMIC DNA]</scope>
    <source>
        <strain evidence="4 9">18_1_E_SW</strain>
    </source>
</reference>
<dbReference type="Pfam" id="PF02894">
    <property type="entry name" value="GFO_IDH_MocA_C"/>
    <property type="match status" value="1"/>
</dbReference>
<dbReference type="PANTHER" id="PTHR43249:SF1">
    <property type="entry name" value="D-GLUCOSIDE 3-DEHYDROGENASE"/>
    <property type="match status" value="1"/>
</dbReference>
<dbReference type="EC" id="1.-.-.-" evidence="6"/>
<dbReference type="InterPro" id="IPR004104">
    <property type="entry name" value="Gfo/Idh/MocA-like_OxRdtase_C"/>
</dbReference>
<keyword evidence="9" id="KW-1185">Reference proteome</keyword>
<dbReference type="EMBL" id="PZHR01000003">
    <property type="protein sequence ID" value="PTK60737.1"/>
    <property type="molecule type" value="Genomic_DNA"/>
</dbReference>
<evidence type="ECO:0000259" key="3">
    <source>
        <dbReference type="Pfam" id="PF02894"/>
    </source>
</evidence>
<evidence type="ECO:0000313" key="7">
    <source>
        <dbReference type="Proteomes" id="UP000240400"/>
    </source>
</evidence>
<dbReference type="EMBL" id="JAFNLT010000001">
    <property type="protein sequence ID" value="MBO1225896.1"/>
    <property type="molecule type" value="Genomic_DNA"/>
</dbReference>
<feature type="domain" description="Gfo/Idh/MocA-like oxidoreductase N-terminal" evidence="2">
    <location>
        <begin position="5"/>
        <end position="118"/>
    </location>
</feature>
<evidence type="ECO:0000313" key="4">
    <source>
        <dbReference type="EMBL" id="MBO1225896.1"/>
    </source>
</evidence>
<sequence>MEKVRLGIIGFGAQGSTYAGFINEGKIPQLEIGAICDIDSEKQNIVEENYPNVPFYENYIDMLESGSIDAVVTTVPHYLHTEIGTEALERDIHALLEKPADIYAEKVKEVSELASSKPHLTFGIFFNQRTNPLYQKVKTLIDTGEIGNIRRTNWIITTWWRPQAYYDQSSWRATWSEEGGGVLVNQAPHQIDLLQWLCGMPKSVFSNIKYGYQRDLSVDDDVTTILDYGNGATGVFITCTHDVIGTDRLEITGDKGKILVEDSKKITLTRLKESETEMNQNMTWQEASKIFQGSGFENIYDQEIFEFDSVWGEQHINVLENFAANIKDNTPLIAPGSDGINGVNLVNAIYLSSWTGQEVAVPVDPEAFKNALHAQIQNEQSEQR</sequence>
<evidence type="ECO:0000313" key="6">
    <source>
        <dbReference type="EMBL" id="SUM55147.1"/>
    </source>
</evidence>
<reference evidence="6 8" key="3">
    <citation type="submission" date="2018-06" db="EMBL/GenBank/DDBJ databases">
        <authorList>
            <consortium name="Pathogen Informatics"/>
            <person name="Doyle S."/>
        </authorList>
    </citation>
    <scope>NUCLEOTIDE SEQUENCE [LARGE SCALE GENOMIC DNA]</scope>
    <source>
        <strain evidence="6 8">NCTC13834</strain>
    </source>
</reference>
<dbReference type="PANTHER" id="PTHR43249">
    <property type="entry name" value="UDP-N-ACETYL-2-AMINO-2-DEOXY-D-GLUCURONATE OXIDASE"/>
    <property type="match status" value="1"/>
</dbReference>
<dbReference type="Gene3D" id="3.40.50.720">
    <property type="entry name" value="NAD(P)-binding Rossmann-like Domain"/>
    <property type="match status" value="1"/>
</dbReference>
<dbReference type="SUPFAM" id="SSF51735">
    <property type="entry name" value="NAD(P)-binding Rossmann-fold domains"/>
    <property type="match status" value="1"/>
</dbReference>
<organism evidence="5 7">
    <name type="scientific">Staphylococcus nepalensis</name>
    <dbReference type="NCBI Taxonomy" id="214473"/>
    <lineage>
        <taxon>Bacteria</taxon>
        <taxon>Bacillati</taxon>
        <taxon>Bacillota</taxon>
        <taxon>Bacilli</taxon>
        <taxon>Bacillales</taxon>
        <taxon>Staphylococcaceae</taxon>
        <taxon>Staphylococcus</taxon>
    </lineage>
</organism>
<evidence type="ECO:0000313" key="8">
    <source>
        <dbReference type="Proteomes" id="UP000254412"/>
    </source>
</evidence>
<protein>
    <submittedName>
        <fullName evidence="5">Gfo/Idh/MocA family oxidoreductase</fullName>
    </submittedName>
    <submittedName>
        <fullName evidence="6">Lipopolysaccharide biosynthesis protein</fullName>
        <ecNumber evidence="6">1.-.-.-</ecNumber>
    </submittedName>
</protein>
<dbReference type="GO" id="GO:0016491">
    <property type="term" value="F:oxidoreductase activity"/>
    <property type="evidence" value="ECO:0007669"/>
    <property type="project" value="UniProtKB-KW"/>
</dbReference>
<gene>
    <name evidence="6" type="primary">yvaA_2</name>
    <name evidence="5" type="ORF">BUZ61_01260</name>
    <name evidence="4" type="ORF">J3T88_00985</name>
    <name evidence="6" type="ORF">NCTC13834_01506</name>
</gene>
<reference evidence="5 7" key="1">
    <citation type="journal article" date="2016" name="Front. Microbiol.">
        <title>Comprehensive Phylogenetic Analysis of Bovine Non-aureus Staphylococci Species Based on Whole-Genome Sequencing.</title>
        <authorList>
            <person name="Naushad S."/>
            <person name="Barkema H.W."/>
            <person name="Luby C."/>
            <person name="Condas L.A."/>
            <person name="Nobrega D.B."/>
            <person name="Carson D.A."/>
            <person name="De Buck J."/>
        </authorList>
    </citation>
    <scope>NUCLEOTIDE SEQUENCE [LARGE SCALE GENOMIC DNA]</scope>
    <source>
        <strain evidence="5 7">SNUC 4337</strain>
    </source>
</reference>
<evidence type="ECO:0000313" key="5">
    <source>
        <dbReference type="EMBL" id="PTK60737.1"/>
    </source>
</evidence>
<dbReference type="InterPro" id="IPR000683">
    <property type="entry name" value="Gfo/Idh/MocA-like_OxRdtase_N"/>
</dbReference>
<feature type="domain" description="Gfo/Idh/MocA-like oxidoreductase C-terminal" evidence="3">
    <location>
        <begin position="138"/>
        <end position="361"/>
    </location>
</feature>
<evidence type="ECO:0000313" key="9">
    <source>
        <dbReference type="Proteomes" id="UP000664081"/>
    </source>
</evidence>
<dbReference type="Pfam" id="PF01408">
    <property type="entry name" value="GFO_IDH_MocA"/>
    <property type="match status" value="1"/>
</dbReference>
<proteinExistence type="inferred from homology"/>
<name>A0A2T4SDU6_9STAP</name>
<dbReference type="AlphaFoldDB" id="A0A2T4SDU6"/>
<dbReference type="RefSeq" id="WP_103373381.1">
    <property type="nucleotide sequence ID" value="NZ_BMCF01000002.1"/>
</dbReference>
<dbReference type="EMBL" id="UHDS01000001">
    <property type="protein sequence ID" value="SUM55147.1"/>
    <property type="molecule type" value="Genomic_DNA"/>
</dbReference>
<dbReference type="InterPro" id="IPR036291">
    <property type="entry name" value="NAD(P)-bd_dom_sf"/>
</dbReference>
<dbReference type="InterPro" id="IPR052515">
    <property type="entry name" value="Gfo/Idh/MocA_Oxidoreductase"/>
</dbReference>
<dbReference type="Proteomes" id="UP000254412">
    <property type="component" value="Unassembled WGS sequence"/>
</dbReference>
<dbReference type="SUPFAM" id="SSF55347">
    <property type="entry name" value="Glyceraldehyde-3-phosphate dehydrogenase-like, C-terminal domain"/>
    <property type="match status" value="1"/>
</dbReference>
<dbReference type="GO" id="GO:0000166">
    <property type="term" value="F:nucleotide binding"/>
    <property type="evidence" value="ECO:0007669"/>
    <property type="project" value="InterPro"/>
</dbReference>
<evidence type="ECO:0000256" key="1">
    <source>
        <dbReference type="ARBA" id="ARBA00010928"/>
    </source>
</evidence>